<feature type="domain" description="Transcriptional coactivator p15 (PC4) C-terminal" evidence="8">
    <location>
        <begin position="45"/>
        <end position="96"/>
    </location>
</feature>
<dbReference type="GO" id="GO:0005634">
    <property type="term" value="C:nucleus"/>
    <property type="evidence" value="ECO:0007669"/>
    <property type="project" value="UniProtKB-SubCell"/>
</dbReference>
<proteinExistence type="inferred from homology"/>
<dbReference type="PANTHER" id="PTHR13215">
    <property type="entry name" value="RNA POLYMERASE II TRANSCRIPTIONAL COACTIVATOR"/>
    <property type="match status" value="1"/>
</dbReference>
<gene>
    <name evidence="9" type="ORF">FNV43_RR17549</name>
</gene>
<comment type="caution">
    <text evidence="9">The sequence shown here is derived from an EMBL/GenBank/DDBJ whole genome shotgun (WGS) entry which is preliminary data.</text>
</comment>
<dbReference type="InterPro" id="IPR003173">
    <property type="entry name" value="PC4_C"/>
</dbReference>
<dbReference type="Pfam" id="PF02229">
    <property type="entry name" value="PC4"/>
    <property type="match status" value="1"/>
</dbReference>
<evidence type="ECO:0000259" key="8">
    <source>
        <dbReference type="Pfam" id="PF02229"/>
    </source>
</evidence>
<keyword evidence="6" id="KW-0539">Nucleus</keyword>
<dbReference type="Gene3D" id="2.30.31.10">
    <property type="entry name" value="Transcriptional Coactivator Pc4, Chain A"/>
    <property type="match status" value="1"/>
</dbReference>
<dbReference type="AlphaFoldDB" id="A0A8K0GVT2"/>
<dbReference type="OrthoDB" id="2505440at2759"/>
<dbReference type="GO" id="GO:0060261">
    <property type="term" value="P:positive regulation of transcription initiation by RNA polymerase II"/>
    <property type="evidence" value="ECO:0007669"/>
    <property type="project" value="InterPro"/>
</dbReference>
<accession>A0A8K0GVT2</accession>
<evidence type="ECO:0000256" key="6">
    <source>
        <dbReference type="ARBA" id="ARBA00023242"/>
    </source>
</evidence>
<evidence type="ECO:0000256" key="4">
    <source>
        <dbReference type="ARBA" id="ARBA00023125"/>
    </source>
</evidence>
<keyword evidence="4" id="KW-0238">DNA-binding</keyword>
<dbReference type="Proteomes" id="UP000796880">
    <property type="component" value="Unassembled WGS sequence"/>
</dbReference>
<keyword evidence="3" id="KW-0805">Transcription regulation</keyword>
<comment type="similarity">
    <text evidence="2">Belongs to the transcriptional coactivator PC4 family.</text>
</comment>
<feature type="region of interest" description="Disordered" evidence="7">
    <location>
        <begin position="1"/>
        <end position="39"/>
    </location>
</feature>
<protein>
    <recommendedName>
        <fullName evidence="8">Transcriptional coactivator p15 (PC4) C-terminal domain-containing protein</fullName>
    </recommendedName>
</protein>
<evidence type="ECO:0000256" key="2">
    <source>
        <dbReference type="ARBA" id="ARBA00009001"/>
    </source>
</evidence>
<sequence length="107" mass="12235">MSGREKRKDEECASDGDSEGRGPPKKTIKRSGDDDDDDTDELVVCDLSKNRKVKVRTFNGRIMVDIREYYVKDGKELPGKKGISLTMDQWNILRENIEEIDKAVNEN</sequence>
<evidence type="ECO:0000256" key="1">
    <source>
        <dbReference type="ARBA" id="ARBA00004123"/>
    </source>
</evidence>
<dbReference type="SUPFAM" id="SSF54447">
    <property type="entry name" value="ssDNA-binding transcriptional regulator domain"/>
    <property type="match status" value="1"/>
</dbReference>
<reference evidence="9" key="1">
    <citation type="submission" date="2020-03" db="EMBL/GenBank/DDBJ databases">
        <title>A high-quality chromosome-level genome assembly of a woody plant with both climbing and erect habits, Rhamnella rubrinervis.</title>
        <authorList>
            <person name="Lu Z."/>
            <person name="Yang Y."/>
            <person name="Zhu X."/>
            <person name="Sun Y."/>
        </authorList>
    </citation>
    <scope>NUCLEOTIDE SEQUENCE</scope>
    <source>
        <strain evidence="9">BYM</strain>
        <tissue evidence="9">Leaf</tissue>
    </source>
</reference>
<evidence type="ECO:0000256" key="3">
    <source>
        <dbReference type="ARBA" id="ARBA00023015"/>
    </source>
</evidence>
<evidence type="ECO:0000313" key="10">
    <source>
        <dbReference type="Proteomes" id="UP000796880"/>
    </source>
</evidence>
<keyword evidence="5" id="KW-0804">Transcription</keyword>
<dbReference type="InterPro" id="IPR009044">
    <property type="entry name" value="ssDNA-bd_transcriptional_reg"/>
</dbReference>
<name>A0A8K0GVT2_9ROSA</name>
<dbReference type="EMBL" id="VOIH02000008">
    <property type="protein sequence ID" value="KAF3439273.1"/>
    <property type="molecule type" value="Genomic_DNA"/>
</dbReference>
<comment type="subcellular location">
    <subcellularLocation>
        <location evidence="1">Nucleus</location>
    </subcellularLocation>
</comment>
<evidence type="ECO:0000256" key="7">
    <source>
        <dbReference type="SAM" id="MobiDB-lite"/>
    </source>
</evidence>
<evidence type="ECO:0000313" key="9">
    <source>
        <dbReference type="EMBL" id="KAF3439273.1"/>
    </source>
</evidence>
<organism evidence="9 10">
    <name type="scientific">Rhamnella rubrinervis</name>
    <dbReference type="NCBI Taxonomy" id="2594499"/>
    <lineage>
        <taxon>Eukaryota</taxon>
        <taxon>Viridiplantae</taxon>
        <taxon>Streptophyta</taxon>
        <taxon>Embryophyta</taxon>
        <taxon>Tracheophyta</taxon>
        <taxon>Spermatophyta</taxon>
        <taxon>Magnoliopsida</taxon>
        <taxon>eudicotyledons</taxon>
        <taxon>Gunneridae</taxon>
        <taxon>Pentapetalae</taxon>
        <taxon>rosids</taxon>
        <taxon>fabids</taxon>
        <taxon>Rosales</taxon>
        <taxon>Rhamnaceae</taxon>
        <taxon>rhamnoid group</taxon>
        <taxon>Rhamneae</taxon>
        <taxon>Rhamnella</taxon>
    </lineage>
</organism>
<dbReference type="FunFam" id="2.30.31.10:FF:000005">
    <property type="entry name" value="Putative transcriptional co-activator"/>
    <property type="match status" value="1"/>
</dbReference>
<keyword evidence="10" id="KW-1185">Reference proteome</keyword>
<evidence type="ECO:0000256" key="5">
    <source>
        <dbReference type="ARBA" id="ARBA00023163"/>
    </source>
</evidence>
<dbReference type="GO" id="GO:0003713">
    <property type="term" value="F:transcription coactivator activity"/>
    <property type="evidence" value="ECO:0007669"/>
    <property type="project" value="InterPro"/>
</dbReference>
<dbReference type="InterPro" id="IPR045125">
    <property type="entry name" value="Sub1/Tcp4-like"/>
</dbReference>
<dbReference type="GO" id="GO:0003677">
    <property type="term" value="F:DNA binding"/>
    <property type="evidence" value="ECO:0007669"/>
    <property type="project" value="UniProtKB-KW"/>
</dbReference>
<feature type="compositionally biased region" description="Basic and acidic residues" evidence="7">
    <location>
        <begin position="1"/>
        <end position="11"/>
    </location>
</feature>